<keyword evidence="5" id="KW-0611">Plant defense</keyword>
<dbReference type="AlphaFoldDB" id="A0AAQ3TFT6"/>
<dbReference type="PANTHER" id="PTHR36766">
    <property type="entry name" value="PLANT BROAD-SPECTRUM MILDEW RESISTANCE PROTEIN RPW8"/>
    <property type="match status" value="1"/>
</dbReference>
<evidence type="ECO:0000256" key="1">
    <source>
        <dbReference type="ARBA" id="ARBA00008894"/>
    </source>
</evidence>
<dbReference type="GO" id="GO:0005524">
    <property type="term" value="F:ATP binding"/>
    <property type="evidence" value="ECO:0007669"/>
    <property type="project" value="UniProtKB-KW"/>
</dbReference>
<evidence type="ECO:0000256" key="3">
    <source>
        <dbReference type="ARBA" id="ARBA00022737"/>
    </source>
</evidence>
<dbReference type="Pfam" id="PF18052">
    <property type="entry name" value="Rx_N"/>
    <property type="match status" value="1"/>
</dbReference>
<dbReference type="Gene3D" id="1.20.5.4130">
    <property type="match status" value="1"/>
</dbReference>
<evidence type="ECO:0000256" key="5">
    <source>
        <dbReference type="ARBA" id="ARBA00022821"/>
    </source>
</evidence>
<dbReference type="Pfam" id="PF00931">
    <property type="entry name" value="NB-ARC"/>
    <property type="match status" value="1"/>
</dbReference>
<evidence type="ECO:0000313" key="10">
    <source>
        <dbReference type="Proteomes" id="UP001341281"/>
    </source>
</evidence>
<organism evidence="9 10">
    <name type="scientific">Paspalum notatum var. saurae</name>
    <dbReference type="NCBI Taxonomy" id="547442"/>
    <lineage>
        <taxon>Eukaryota</taxon>
        <taxon>Viridiplantae</taxon>
        <taxon>Streptophyta</taxon>
        <taxon>Embryophyta</taxon>
        <taxon>Tracheophyta</taxon>
        <taxon>Spermatophyta</taxon>
        <taxon>Magnoliopsida</taxon>
        <taxon>Liliopsida</taxon>
        <taxon>Poales</taxon>
        <taxon>Poaceae</taxon>
        <taxon>PACMAD clade</taxon>
        <taxon>Panicoideae</taxon>
        <taxon>Andropogonodae</taxon>
        <taxon>Paspaleae</taxon>
        <taxon>Paspalinae</taxon>
        <taxon>Paspalum</taxon>
    </lineage>
</organism>
<name>A0AAQ3TFT6_PASNO</name>
<dbReference type="Proteomes" id="UP001341281">
    <property type="component" value="Chromosome 04"/>
</dbReference>
<accession>A0AAQ3TFT6</accession>
<dbReference type="Gene3D" id="1.10.8.430">
    <property type="entry name" value="Helical domain of apoptotic protease-activating factors"/>
    <property type="match status" value="1"/>
</dbReference>
<dbReference type="GO" id="GO:0043531">
    <property type="term" value="F:ADP binding"/>
    <property type="evidence" value="ECO:0007669"/>
    <property type="project" value="InterPro"/>
</dbReference>
<dbReference type="PRINTS" id="PR00364">
    <property type="entry name" value="DISEASERSIST"/>
</dbReference>
<dbReference type="InterPro" id="IPR002182">
    <property type="entry name" value="NB-ARC"/>
</dbReference>
<keyword evidence="4" id="KW-0547">Nucleotide-binding</keyword>
<sequence>MADGVLASSIVQKVLAKIGHLILAEFALLVNLRADLKTMEGDFTTIRDVLSDAEARGGGGDAGVRDWLRRLRDVAYDIDDLLDEWNTDLCASRRRRTICGCFPTNHSVLRSFAMARRLMSLRRELDAVAARRNRLGLVPGIPLPAHPSAPSRREVISMVDESRTVGRAAEKEKLMRLVLDDSSDKDVSVIPIFGFGGLGKTTLAQLVFNDRRANDEVFDPRIWVSMSGDSSLRTLVQPIVSATKEKCDLDNLDAVASFLSLAFTGMKFLLVLDDMWSENQEEWDRLWLLLKNGKRGSKIIVTTRSLKVAMMVRTVPQFLLKLEGLSDDYCWELFRYKVFEEGEEDLHPRLVKVGKEIVHKCGGVPLAVIALGSMLRFKRSEQSWLAVKNSEIW</sequence>
<evidence type="ECO:0000256" key="4">
    <source>
        <dbReference type="ARBA" id="ARBA00022741"/>
    </source>
</evidence>
<feature type="domain" description="Disease resistance N-terminal" evidence="8">
    <location>
        <begin position="10"/>
        <end position="93"/>
    </location>
</feature>
<dbReference type="InterPro" id="IPR027417">
    <property type="entry name" value="P-loop_NTPase"/>
</dbReference>
<dbReference type="PANTHER" id="PTHR36766:SF39">
    <property type="entry name" value="DISEASE RESISTANCE PROTEIN RGA3"/>
    <property type="match status" value="1"/>
</dbReference>
<evidence type="ECO:0000259" key="7">
    <source>
        <dbReference type="Pfam" id="PF00931"/>
    </source>
</evidence>
<keyword evidence="2" id="KW-0433">Leucine-rich repeat</keyword>
<dbReference type="InterPro" id="IPR042197">
    <property type="entry name" value="Apaf_helical"/>
</dbReference>
<feature type="domain" description="NB-ARC" evidence="7">
    <location>
        <begin position="183"/>
        <end position="341"/>
    </location>
</feature>
<dbReference type="EMBL" id="CP144748">
    <property type="protein sequence ID" value="WVZ71750.1"/>
    <property type="molecule type" value="Genomic_DNA"/>
</dbReference>
<evidence type="ECO:0008006" key="11">
    <source>
        <dbReference type="Google" id="ProtNLM"/>
    </source>
</evidence>
<evidence type="ECO:0000259" key="8">
    <source>
        <dbReference type="Pfam" id="PF18052"/>
    </source>
</evidence>
<evidence type="ECO:0000256" key="2">
    <source>
        <dbReference type="ARBA" id="ARBA00022614"/>
    </source>
</evidence>
<proteinExistence type="inferred from homology"/>
<comment type="similarity">
    <text evidence="1">Belongs to the disease resistance NB-LRR family.</text>
</comment>
<keyword evidence="6" id="KW-0067">ATP-binding</keyword>
<protein>
    <recommendedName>
        <fullName evidence="11">Disease resistance protein RGA3</fullName>
    </recommendedName>
</protein>
<evidence type="ECO:0000256" key="6">
    <source>
        <dbReference type="ARBA" id="ARBA00022840"/>
    </source>
</evidence>
<dbReference type="Gene3D" id="3.40.50.300">
    <property type="entry name" value="P-loop containing nucleotide triphosphate hydrolases"/>
    <property type="match status" value="1"/>
</dbReference>
<reference evidence="9 10" key="1">
    <citation type="submission" date="2024-02" db="EMBL/GenBank/DDBJ databases">
        <title>High-quality chromosome-scale genome assembly of Pensacola bahiagrass (Paspalum notatum Flugge var. saurae).</title>
        <authorList>
            <person name="Vega J.M."/>
            <person name="Podio M."/>
            <person name="Orjuela J."/>
            <person name="Siena L.A."/>
            <person name="Pessino S.C."/>
            <person name="Combes M.C."/>
            <person name="Mariac C."/>
            <person name="Albertini E."/>
            <person name="Pupilli F."/>
            <person name="Ortiz J.P.A."/>
            <person name="Leblanc O."/>
        </authorList>
    </citation>
    <scope>NUCLEOTIDE SEQUENCE [LARGE SCALE GENOMIC DNA]</scope>
    <source>
        <strain evidence="9">R1</strain>
        <tissue evidence="9">Leaf</tissue>
    </source>
</reference>
<dbReference type="InterPro" id="IPR041118">
    <property type="entry name" value="Rx_N"/>
</dbReference>
<evidence type="ECO:0000313" key="9">
    <source>
        <dbReference type="EMBL" id="WVZ71750.1"/>
    </source>
</evidence>
<keyword evidence="3" id="KW-0677">Repeat</keyword>
<dbReference type="SUPFAM" id="SSF52540">
    <property type="entry name" value="P-loop containing nucleoside triphosphate hydrolases"/>
    <property type="match status" value="1"/>
</dbReference>
<gene>
    <name evidence="9" type="ORF">U9M48_020296</name>
</gene>
<dbReference type="GO" id="GO:0006952">
    <property type="term" value="P:defense response"/>
    <property type="evidence" value="ECO:0007669"/>
    <property type="project" value="UniProtKB-KW"/>
</dbReference>
<keyword evidence="10" id="KW-1185">Reference proteome</keyword>